<comment type="subcellular location">
    <subcellularLocation>
        <location evidence="2">Plastid</location>
        <location evidence="2">Chloroplast</location>
    </subcellularLocation>
</comment>
<dbReference type="Pfam" id="PF00504">
    <property type="entry name" value="Chloroa_b-bind"/>
    <property type="match status" value="1"/>
</dbReference>
<keyword evidence="5" id="KW-0602">Photosynthesis</keyword>
<evidence type="ECO:0000256" key="3">
    <source>
        <dbReference type="ARBA" id="ARBA00005933"/>
    </source>
</evidence>
<evidence type="ECO:0000313" key="10">
    <source>
        <dbReference type="Proteomes" id="UP001165082"/>
    </source>
</evidence>
<feature type="binding site" evidence="7">
    <location>
        <position position="91"/>
    </location>
    <ligand>
        <name>chlorophyll a</name>
        <dbReference type="ChEBI" id="CHEBI:58416"/>
        <label>1</label>
    </ligand>
</feature>
<accession>A0A9W7DU26</accession>
<feature type="binding site" evidence="7">
    <location>
        <position position="200"/>
    </location>
    <ligand>
        <name>chlorophyll a</name>
        <dbReference type="ChEBI" id="CHEBI:58416"/>
        <label>1</label>
    </ligand>
</feature>
<dbReference type="GO" id="GO:0016020">
    <property type="term" value="C:membrane"/>
    <property type="evidence" value="ECO:0007669"/>
    <property type="project" value="InterPro"/>
</dbReference>
<dbReference type="AlphaFoldDB" id="A0A9W7DU26"/>
<name>A0A9W7DU26_9STRA</name>
<protein>
    <recommendedName>
        <fullName evidence="11">Chlorophyll a-b binding protein, chloroplastic</fullName>
    </recommendedName>
</protein>
<feature type="binding site" description="axial binding residue" evidence="7">
    <location>
        <position position="96"/>
    </location>
    <ligand>
        <name>chlorophyll b</name>
        <dbReference type="ChEBI" id="CHEBI:61721"/>
        <label>1</label>
    </ligand>
    <ligandPart>
        <name>Mg</name>
        <dbReference type="ChEBI" id="CHEBI:25107"/>
    </ligandPart>
</feature>
<feature type="binding site" evidence="7">
    <location>
        <position position="197"/>
    </location>
    <ligand>
        <name>chlorophyll a</name>
        <dbReference type="ChEBI" id="CHEBI:58416"/>
        <label>1</label>
    </ligand>
</feature>
<sequence>TVVATANAFMSPMTVRSASRALMSEVETPEAASPDAEPVAPPAPVLPTSSTALPFMDRPMALTGELAGDVGFDPLGFAKDKETLFKMREAEVKHARLAMLAAAGWPISELLDGGLAKIFNAPALVDSTDRVPSLLNGGLGKVSPLYWGIVIGLAAAIDLYGVSRQGNAGYIPGDFGFDPLGLYPKSPVERKEMQLKEIKNGRLAMIAVVGFAIQEAVKGVGVVDETPFFFKPITATLGPYFDHLTNSGYLN</sequence>
<gene>
    <name evidence="9" type="ORF">TrRE_jg10358</name>
</gene>
<evidence type="ECO:0000256" key="2">
    <source>
        <dbReference type="ARBA" id="ARBA00004229"/>
    </source>
</evidence>
<evidence type="ECO:0008006" key="11">
    <source>
        <dbReference type="Google" id="ProtNLM"/>
    </source>
</evidence>
<dbReference type="OrthoDB" id="423598at2759"/>
<keyword evidence="7" id="KW-0157">Chromophore</keyword>
<comment type="similarity">
    <text evidence="3">Belongs to the fucoxanthin chlorophyll protein family.</text>
</comment>
<comment type="caution">
    <text evidence="9">The sequence shown here is derived from an EMBL/GenBank/DDBJ whole genome shotgun (WGS) entry which is preliminary data.</text>
</comment>
<feature type="non-terminal residue" evidence="9">
    <location>
        <position position="1"/>
    </location>
</feature>
<dbReference type="PANTHER" id="PTHR21649">
    <property type="entry name" value="CHLOROPHYLL A/B BINDING PROTEIN"/>
    <property type="match status" value="1"/>
</dbReference>
<dbReference type="Proteomes" id="UP001165082">
    <property type="component" value="Unassembled WGS sequence"/>
</dbReference>
<dbReference type="InterPro" id="IPR022796">
    <property type="entry name" value="Chloroa_b-bind"/>
</dbReference>
<proteinExistence type="inferred from homology"/>
<dbReference type="InterPro" id="IPR001344">
    <property type="entry name" value="Chloro_AB-bd_pln"/>
</dbReference>
<organism evidence="9 10">
    <name type="scientific">Triparma retinervis</name>
    <dbReference type="NCBI Taxonomy" id="2557542"/>
    <lineage>
        <taxon>Eukaryota</taxon>
        <taxon>Sar</taxon>
        <taxon>Stramenopiles</taxon>
        <taxon>Ochrophyta</taxon>
        <taxon>Bolidophyceae</taxon>
        <taxon>Parmales</taxon>
        <taxon>Triparmaceae</taxon>
        <taxon>Triparma</taxon>
    </lineage>
</organism>
<evidence type="ECO:0000256" key="5">
    <source>
        <dbReference type="ARBA" id="ARBA00022531"/>
    </source>
</evidence>
<evidence type="ECO:0000256" key="1">
    <source>
        <dbReference type="ARBA" id="ARBA00004022"/>
    </source>
</evidence>
<feature type="compositionally biased region" description="Low complexity" evidence="8">
    <location>
        <begin position="29"/>
        <end position="38"/>
    </location>
</feature>
<dbReference type="GO" id="GO:0009765">
    <property type="term" value="P:photosynthesis, light harvesting"/>
    <property type="evidence" value="ECO:0007669"/>
    <property type="project" value="InterPro"/>
</dbReference>
<keyword evidence="4" id="KW-0150">Chloroplast</keyword>
<dbReference type="EMBL" id="BRXZ01003248">
    <property type="protein sequence ID" value="GMH50743.1"/>
    <property type="molecule type" value="Genomic_DNA"/>
</dbReference>
<reference evidence="9" key="1">
    <citation type="submission" date="2022-07" db="EMBL/GenBank/DDBJ databases">
        <title>Genome analysis of Parmales, a sister group of diatoms, reveals the evolutionary specialization of diatoms from phago-mixotrophs to photoautotrophs.</title>
        <authorList>
            <person name="Ban H."/>
            <person name="Sato S."/>
            <person name="Yoshikawa S."/>
            <person name="Kazumasa Y."/>
            <person name="Nakamura Y."/>
            <person name="Ichinomiya M."/>
            <person name="Saitoh K."/>
            <person name="Sato N."/>
            <person name="Blanc-Mathieu R."/>
            <person name="Endo H."/>
            <person name="Kuwata A."/>
            <person name="Ogata H."/>
        </authorList>
    </citation>
    <scope>NUCLEOTIDE SEQUENCE</scope>
</reference>
<evidence type="ECO:0000313" key="9">
    <source>
        <dbReference type="EMBL" id="GMH50743.1"/>
    </source>
</evidence>
<feature type="binding site" evidence="7">
    <location>
        <position position="134"/>
    </location>
    <ligand>
        <name>chlorophyll a</name>
        <dbReference type="ChEBI" id="CHEBI:58416"/>
        <label>1</label>
    </ligand>
</feature>
<keyword evidence="10" id="KW-1185">Reference proteome</keyword>
<evidence type="ECO:0000256" key="6">
    <source>
        <dbReference type="ARBA" id="ARBA00022640"/>
    </source>
</evidence>
<feature type="binding site" evidence="7">
    <location>
        <position position="202"/>
    </location>
    <ligand>
        <name>chlorophyll a</name>
        <dbReference type="ChEBI" id="CHEBI:58416"/>
        <label>1</label>
    </ligand>
</feature>
<dbReference type="Gene3D" id="1.10.3460.10">
    <property type="entry name" value="Chlorophyll a/b binding protein domain"/>
    <property type="match status" value="1"/>
</dbReference>
<dbReference type="GO" id="GO:0016168">
    <property type="term" value="F:chlorophyll binding"/>
    <property type="evidence" value="ECO:0007669"/>
    <property type="project" value="UniProtKB-KW"/>
</dbReference>
<feature type="binding site" evidence="7">
    <location>
        <position position="94"/>
    </location>
    <ligand>
        <name>chlorophyll a</name>
        <dbReference type="ChEBI" id="CHEBI:58416"/>
        <label>1</label>
    </ligand>
</feature>
<feature type="binding site" evidence="7">
    <location>
        <position position="214"/>
    </location>
    <ligand>
        <name>chlorophyll a</name>
        <dbReference type="ChEBI" id="CHEBI:58416"/>
        <label>1</label>
    </ligand>
</feature>
<evidence type="ECO:0000256" key="7">
    <source>
        <dbReference type="PIRSR" id="PIRSR601344-1"/>
    </source>
</evidence>
<keyword evidence="6" id="KW-0934">Plastid</keyword>
<keyword evidence="7" id="KW-0148">Chlorophyll</keyword>
<evidence type="ECO:0000256" key="4">
    <source>
        <dbReference type="ARBA" id="ARBA00022528"/>
    </source>
</evidence>
<comment type="function">
    <text evidence="1">The light-harvesting complex (LHC) functions as a light receptor, it captures and delivers excitation energy to photosystems with which it is closely associated. Energy is transferred from the carotenoid and chlorophyll C (or B) to chlorophyll A and the photosynthetic reaction centers where it is used to synthesize ATP and reducing power.</text>
</comment>
<dbReference type="GO" id="GO:0009507">
    <property type="term" value="C:chloroplast"/>
    <property type="evidence" value="ECO:0007669"/>
    <property type="project" value="UniProtKB-SubCell"/>
</dbReference>
<feature type="binding site" evidence="7">
    <location>
        <position position="196"/>
    </location>
    <ligand>
        <name>chlorophyll a</name>
        <dbReference type="ChEBI" id="CHEBI:58416"/>
        <label>1</label>
    </ligand>
</feature>
<evidence type="ECO:0000256" key="8">
    <source>
        <dbReference type="SAM" id="MobiDB-lite"/>
    </source>
</evidence>
<dbReference type="SUPFAM" id="SSF103511">
    <property type="entry name" value="Chlorophyll a-b binding protein"/>
    <property type="match status" value="1"/>
</dbReference>
<feature type="region of interest" description="Disordered" evidence="8">
    <location>
        <begin position="21"/>
        <end position="45"/>
    </location>
</feature>